<evidence type="ECO:0000256" key="1">
    <source>
        <dbReference type="ARBA" id="ARBA00004141"/>
    </source>
</evidence>
<dbReference type="InterPro" id="IPR035906">
    <property type="entry name" value="MetI-like_sf"/>
</dbReference>
<reference evidence="6 7" key="1">
    <citation type="submission" date="2021-04" db="EMBL/GenBank/DDBJ databases">
        <title>Draft genome sequence of Paenibacillus cisolokensis, LC2-13A.</title>
        <authorList>
            <person name="Uke A."/>
            <person name="Chhe C."/>
            <person name="Baramee S."/>
            <person name="Kosugi A."/>
        </authorList>
    </citation>
    <scope>NUCLEOTIDE SEQUENCE [LARGE SCALE GENOMIC DNA]</scope>
    <source>
        <strain evidence="6 7">LC2-13A</strain>
    </source>
</reference>
<feature type="transmembrane region" description="Helical" evidence="5">
    <location>
        <begin position="64"/>
        <end position="85"/>
    </location>
</feature>
<dbReference type="Proteomes" id="UP000680304">
    <property type="component" value="Unassembled WGS sequence"/>
</dbReference>
<evidence type="ECO:0000256" key="3">
    <source>
        <dbReference type="ARBA" id="ARBA00022989"/>
    </source>
</evidence>
<keyword evidence="7" id="KW-1185">Reference proteome</keyword>
<evidence type="ECO:0000313" key="7">
    <source>
        <dbReference type="Proteomes" id="UP000680304"/>
    </source>
</evidence>
<dbReference type="Gene3D" id="1.10.3720.10">
    <property type="entry name" value="MetI-like"/>
    <property type="match status" value="1"/>
</dbReference>
<proteinExistence type="predicted"/>
<name>A0ABQ4NAX8_9BACL</name>
<sequence>MGEPWIGFETFREIFAMDAFYNALRNTFVLNLLDLLIGFPIPIILAILLNELRIQWFKKGVQTILYLPHFISWVIIGGMALQLLATNTGIVNNVLRSFGLKAIPF</sequence>
<evidence type="ECO:0000256" key="5">
    <source>
        <dbReference type="SAM" id="Phobius"/>
    </source>
</evidence>
<dbReference type="PANTHER" id="PTHR43496:SF1">
    <property type="entry name" value="POLYGALACTURONAN_RHAMNOGALACTURONAN TRANSPORT SYSTEM PERMEASE PROTEIN YTEP"/>
    <property type="match status" value="1"/>
</dbReference>
<dbReference type="SUPFAM" id="SSF161098">
    <property type="entry name" value="MetI-like"/>
    <property type="match status" value="1"/>
</dbReference>
<evidence type="ECO:0000256" key="2">
    <source>
        <dbReference type="ARBA" id="ARBA00022692"/>
    </source>
</evidence>
<evidence type="ECO:0000256" key="4">
    <source>
        <dbReference type="ARBA" id="ARBA00023136"/>
    </source>
</evidence>
<dbReference type="EMBL" id="BOVJ01000130">
    <property type="protein sequence ID" value="GIQ65383.1"/>
    <property type="molecule type" value="Genomic_DNA"/>
</dbReference>
<organism evidence="6 7">
    <name type="scientific">Paenibacillus cisolokensis</name>
    <dbReference type="NCBI Taxonomy" id="1658519"/>
    <lineage>
        <taxon>Bacteria</taxon>
        <taxon>Bacillati</taxon>
        <taxon>Bacillota</taxon>
        <taxon>Bacilli</taxon>
        <taxon>Bacillales</taxon>
        <taxon>Paenibacillaceae</taxon>
        <taxon>Paenibacillus</taxon>
    </lineage>
</organism>
<accession>A0ABQ4NAX8</accession>
<dbReference type="PANTHER" id="PTHR43496">
    <property type="entry name" value="PROTEIN LPLB"/>
    <property type="match status" value="1"/>
</dbReference>
<keyword evidence="4 5" id="KW-0472">Membrane</keyword>
<evidence type="ECO:0000313" key="6">
    <source>
        <dbReference type="EMBL" id="GIQ65383.1"/>
    </source>
</evidence>
<evidence type="ECO:0008006" key="8">
    <source>
        <dbReference type="Google" id="ProtNLM"/>
    </source>
</evidence>
<comment type="subcellular location">
    <subcellularLocation>
        <location evidence="1">Membrane</location>
        <topology evidence="1">Multi-pass membrane protein</topology>
    </subcellularLocation>
</comment>
<keyword evidence="3 5" id="KW-1133">Transmembrane helix</keyword>
<comment type="caution">
    <text evidence="6">The sequence shown here is derived from an EMBL/GenBank/DDBJ whole genome shotgun (WGS) entry which is preliminary data.</text>
</comment>
<feature type="transmembrane region" description="Helical" evidence="5">
    <location>
        <begin position="28"/>
        <end position="52"/>
    </location>
</feature>
<protein>
    <recommendedName>
        <fullName evidence="8">Polysaccharide ABC transporter ATP-binding protein</fullName>
    </recommendedName>
</protein>
<keyword evidence="2 5" id="KW-0812">Transmembrane</keyword>
<gene>
    <name evidence="6" type="ORF">PACILC2_39510</name>
</gene>